<evidence type="ECO:0000313" key="2">
    <source>
        <dbReference type="EMBL" id="QIB26855.1"/>
    </source>
</evidence>
<dbReference type="AlphaFoldDB" id="A0A6P1YFB7"/>
<dbReference type="Proteomes" id="UP000464452">
    <property type="component" value="Chromosome"/>
</dbReference>
<dbReference type="EMBL" id="CP048617">
    <property type="protein sequence ID" value="QIB26855.1"/>
    <property type="molecule type" value="Genomic_DNA"/>
</dbReference>
<evidence type="ECO:0000313" key="3">
    <source>
        <dbReference type="Proteomes" id="UP000464452"/>
    </source>
</evidence>
<dbReference type="KEGG" id="cazo:G3A45_05840"/>
<protein>
    <submittedName>
        <fullName evidence="2">Transposase</fullName>
    </submittedName>
</protein>
<dbReference type="Pfam" id="PF05598">
    <property type="entry name" value="DUF772"/>
    <property type="match status" value="1"/>
</dbReference>
<organism evidence="2 3">
    <name type="scientific">Caloranaerobacter azorensis</name>
    <dbReference type="NCBI Taxonomy" id="116090"/>
    <lineage>
        <taxon>Bacteria</taxon>
        <taxon>Bacillati</taxon>
        <taxon>Bacillota</taxon>
        <taxon>Tissierellia</taxon>
        <taxon>Tissierellales</taxon>
        <taxon>Thermohalobacteraceae</taxon>
        <taxon>Caloranaerobacter</taxon>
    </lineage>
</organism>
<evidence type="ECO:0000259" key="1">
    <source>
        <dbReference type="Pfam" id="PF05598"/>
    </source>
</evidence>
<dbReference type="InterPro" id="IPR008490">
    <property type="entry name" value="Transposase_InsH_N"/>
</dbReference>
<gene>
    <name evidence="2" type="ORF">G3A45_05840</name>
</gene>
<reference evidence="2 3" key="1">
    <citation type="submission" date="2020-02" db="EMBL/GenBank/DDBJ databases">
        <title>Thermophilic hydrogen producing bacteria, Caloranaerobacter azorensis.</title>
        <authorList>
            <person name="Baek K."/>
        </authorList>
    </citation>
    <scope>NUCLEOTIDE SEQUENCE [LARGE SCALE GENOMIC DNA]</scope>
    <source>
        <strain evidence="2 3">T3-1</strain>
    </source>
</reference>
<feature type="domain" description="Transposase InsH N-terminal" evidence="1">
    <location>
        <begin position="15"/>
        <end position="109"/>
    </location>
</feature>
<proteinExistence type="predicted"/>
<sequence length="125" mass="14976">MLEKKDKQQSIYSILYNKISEDHLLKQINRAVDFSFVNDMFEDCYCKYYGRLAKEREMMIKLLVLEYLYNLSDKEAIREANLNIAYMWFLGINPEEELPDASLLSKFRTQRLKDVSVDEIMKEIE</sequence>
<name>A0A6P1YFB7_9FIRM</name>
<accession>A0A6P1YFB7</accession>